<evidence type="ECO:0000313" key="3">
    <source>
        <dbReference type="Proteomes" id="UP000323521"/>
    </source>
</evidence>
<accession>A0A3G1KNQ5</accession>
<dbReference type="Pfam" id="PF00696">
    <property type="entry name" value="AA_kinase"/>
    <property type="match status" value="1"/>
</dbReference>
<dbReference type="Proteomes" id="UP000323521">
    <property type="component" value="Chromosome"/>
</dbReference>
<dbReference type="InterPro" id="IPR001048">
    <property type="entry name" value="Asp/Glu/Uridylate_kinase"/>
</dbReference>
<dbReference type="EMBL" id="CP017634">
    <property type="protein sequence ID" value="ATW24050.1"/>
    <property type="molecule type" value="Genomic_DNA"/>
</dbReference>
<name>A0A3G1KNQ5_FORW1</name>
<dbReference type="AlphaFoldDB" id="A0A3G1KNQ5"/>
<reference evidence="2 3" key="1">
    <citation type="submission" date="2016-10" db="EMBL/GenBank/DDBJ databases">
        <title>Complete Genome Sequence of Peptococcaceae strain DCMF.</title>
        <authorList>
            <person name="Edwards R.J."/>
            <person name="Holland S.I."/>
            <person name="Deshpande N.P."/>
            <person name="Wong Y.K."/>
            <person name="Ertan H."/>
            <person name="Manefield M."/>
            <person name="Russell T.L."/>
            <person name="Lee M.J."/>
        </authorList>
    </citation>
    <scope>NUCLEOTIDE SEQUENCE [LARGE SCALE GENOMIC DNA]</scope>
    <source>
        <strain evidence="2 3">DCMF</strain>
    </source>
</reference>
<dbReference type="RefSeq" id="WP_214659076.1">
    <property type="nucleotide sequence ID" value="NZ_CP017634.1"/>
</dbReference>
<evidence type="ECO:0000313" key="2">
    <source>
        <dbReference type="EMBL" id="ATW24050.1"/>
    </source>
</evidence>
<gene>
    <name evidence="2" type="ORF">DCMF_03935</name>
</gene>
<dbReference type="InterPro" id="IPR036393">
    <property type="entry name" value="AceGlu_kinase-like_sf"/>
</dbReference>
<feature type="domain" description="Aspartate/glutamate/uridylate kinase" evidence="1">
    <location>
        <begin position="7"/>
        <end position="155"/>
    </location>
</feature>
<dbReference type="KEGG" id="fwa:DCMF_03935"/>
<evidence type="ECO:0000259" key="1">
    <source>
        <dbReference type="Pfam" id="PF00696"/>
    </source>
</evidence>
<protein>
    <recommendedName>
        <fullName evidence="1">Aspartate/glutamate/uridylate kinase domain-containing protein</fullName>
    </recommendedName>
</protein>
<organism evidence="2 3">
    <name type="scientific">Formimonas warabiya</name>
    <dbReference type="NCBI Taxonomy" id="1761012"/>
    <lineage>
        <taxon>Bacteria</taxon>
        <taxon>Bacillati</taxon>
        <taxon>Bacillota</taxon>
        <taxon>Clostridia</taxon>
        <taxon>Eubacteriales</taxon>
        <taxon>Peptococcaceae</taxon>
        <taxon>Candidatus Formimonas</taxon>
    </lineage>
</organism>
<sequence>MLTPLMIKLGGSLIHHENGEILRRLGSSISQLSTQVPFLIVPGGGPFADTVRRYGKQLHLSEETCHFMALTAMDQYAFLVKEFIPPSILTDLSSTPSLADLPITREPQILLCARFLSQISSDRLPRSWDVTSDSLAAYLAGQLNPSLLIILKSTDIDPRLAEPDLDPFIRHLLPLKMPVWFLNGLYPDRLARLIQTGTTQGVYLPSHALSARIIP</sequence>
<dbReference type="SUPFAM" id="SSF53633">
    <property type="entry name" value="Carbamate kinase-like"/>
    <property type="match status" value="1"/>
</dbReference>
<proteinExistence type="predicted"/>
<dbReference type="Gene3D" id="3.40.1160.10">
    <property type="entry name" value="Acetylglutamate kinase-like"/>
    <property type="match status" value="1"/>
</dbReference>
<keyword evidence="3" id="KW-1185">Reference proteome</keyword>